<evidence type="ECO:0000256" key="2">
    <source>
        <dbReference type="ARBA" id="ARBA00022670"/>
    </source>
</evidence>
<dbReference type="Proteomes" id="UP000076842">
    <property type="component" value="Unassembled WGS sequence"/>
</dbReference>
<evidence type="ECO:0000313" key="7">
    <source>
        <dbReference type="Proteomes" id="UP000076842"/>
    </source>
</evidence>
<accession>A0A165C718</accession>
<dbReference type="PROSITE" id="PS50600">
    <property type="entry name" value="ULP_PROTEASE"/>
    <property type="match status" value="1"/>
</dbReference>
<dbReference type="OrthoDB" id="1939479at2759"/>
<feature type="region of interest" description="Disordered" evidence="4">
    <location>
        <begin position="61"/>
        <end position="196"/>
    </location>
</feature>
<evidence type="ECO:0000259" key="5">
    <source>
        <dbReference type="PROSITE" id="PS50600"/>
    </source>
</evidence>
<organism evidence="6 7">
    <name type="scientific">Calocera cornea HHB12733</name>
    <dbReference type="NCBI Taxonomy" id="1353952"/>
    <lineage>
        <taxon>Eukaryota</taxon>
        <taxon>Fungi</taxon>
        <taxon>Dikarya</taxon>
        <taxon>Basidiomycota</taxon>
        <taxon>Agaricomycotina</taxon>
        <taxon>Dacrymycetes</taxon>
        <taxon>Dacrymycetales</taxon>
        <taxon>Dacrymycetaceae</taxon>
        <taxon>Calocera</taxon>
    </lineage>
</organism>
<gene>
    <name evidence="6" type="ORF">CALCODRAFT_513349</name>
</gene>
<evidence type="ECO:0000256" key="3">
    <source>
        <dbReference type="ARBA" id="ARBA00022801"/>
    </source>
</evidence>
<dbReference type="Pfam" id="PF02902">
    <property type="entry name" value="Peptidase_C48"/>
    <property type="match status" value="1"/>
</dbReference>
<dbReference type="GO" id="GO:0019783">
    <property type="term" value="F:ubiquitin-like protein peptidase activity"/>
    <property type="evidence" value="ECO:0007669"/>
    <property type="project" value="UniProtKB-ARBA"/>
</dbReference>
<keyword evidence="2" id="KW-0645">Protease</keyword>
<evidence type="ECO:0000313" key="6">
    <source>
        <dbReference type="EMBL" id="KZT50341.1"/>
    </source>
</evidence>
<keyword evidence="7" id="KW-1185">Reference proteome</keyword>
<dbReference type="InterPro" id="IPR003653">
    <property type="entry name" value="Peptidase_C48_C"/>
</dbReference>
<protein>
    <recommendedName>
        <fullName evidence="5">Ubiquitin-like protease family profile domain-containing protein</fullName>
    </recommendedName>
</protein>
<feature type="compositionally biased region" description="Acidic residues" evidence="4">
    <location>
        <begin position="77"/>
        <end position="92"/>
    </location>
</feature>
<dbReference type="GO" id="GO:0006508">
    <property type="term" value="P:proteolysis"/>
    <property type="evidence" value="ECO:0007669"/>
    <property type="project" value="UniProtKB-KW"/>
</dbReference>
<dbReference type="InterPro" id="IPR038765">
    <property type="entry name" value="Papain-like_cys_pep_sf"/>
</dbReference>
<dbReference type="Gene3D" id="3.40.395.10">
    <property type="entry name" value="Adenoviral Proteinase, Chain A"/>
    <property type="match status" value="1"/>
</dbReference>
<feature type="domain" description="Ubiquitin-like protease family profile" evidence="5">
    <location>
        <begin position="317"/>
        <end position="488"/>
    </location>
</feature>
<dbReference type="SUPFAM" id="SSF54001">
    <property type="entry name" value="Cysteine proteinases"/>
    <property type="match status" value="1"/>
</dbReference>
<dbReference type="AlphaFoldDB" id="A0A165C718"/>
<feature type="compositionally biased region" description="Pro residues" evidence="4">
    <location>
        <begin position="111"/>
        <end position="127"/>
    </location>
</feature>
<name>A0A165C718_9BASI</name>
<dbReference type="EMBL" id="KV424187">
    <property type="protein sequence ID" value="KZT50341.1"/>
    <property type="molecule type" value="Genomic_DNA"/>
</dbReference>
<feature type="region of interest" description="Disordered" evidence="4">
    <location>
        <begin position="1"/>
        <end position="42"/>
    </location>
</feature>
<keyword evidence="3" id="KW-0378">Hydrolase</keyword>
<comment type="similarity">
    <text evidence="1">Belongs to the peptidase C48 family.</text>
</comment>
<dbReference type="GO" id="GO:0008234">
    <property type="term" value="F:cysteine-type peptidase activity"/>
    <property type="evidence" value="ECO:0007669"/>
    <property type="project" value="InterPro"/>
</dbReference>
<dbReference type="InParanoid" id="A0A165C718"/>
<evidence type="ECO:0000256" key="4">
    <source>
        <dbReference type="SAM" id="MobiDB-lite"/>
    </source>
</evidence>
<feature type="region of interest" description="Disordered" evidence="4">
    <location>
        <begin position="236"/>
        <end position="282"/>
    </location>
</feature>
<proteinExistence type="inferred from homology"/>
<dbReference type="STRING" id="1353952.A0A165C718"/>
<feature type="compositionally biased region" description="Pro residues" evidence="4">
    <location>
        <begin position="136"/>
        <end position="145"/>
    </location>
</feature>
<evidence type="ECO:0000256" key="1">
    <source>
        <dbReference type="ARBA" id="ARBA00005234"/>
    </source>
</evidence>
<reference evidence="6 7" key="1">
    <citation type="journal article" date="2016" name="Mol. Biol. Evol.">
        <title>Comparative Genomics of Early-Diverging Mushroom-Forming Fungi Provides Insights into the Origins of Lignocellulose Decay Capabilities.</title>
        <authorList>
            <person name="Nagy L.G."/>
            <person name="Riley R."/>
            <person name="Tritt A."/>
            <person name="Adam C."/>
            <person name="Daum C."/>
            <person name="Floudas D."/>
            <person name="Sun H."/>
            <person name="Yadav J.S."/>
            <person name="Pangilinan J."/>
            <person name="Larsson K.H."/>
            <person name="Matsuura K."/>
            <person name="Barry K."/>
            <person name="Labutti K."/>
            <person name="Kuo R."/>
            <person name="Ohm R.A."/>
            <person name="Bhattacharya S.S."/>
            <person name="Shirouzu T."/>
            <person name="Yoshinaga Y."/>
            <person name="Martin F.M."/>
            <person name="Grigoriev I.V."/>
            <person name="Hibbett D.S."/>
        </authorList>
    </citation>
    <scope>NUCLEOTIDE SEQUENCE [LARGE SCALE GENOMIC DNA]</scope>
    <source>
        <strain evidence="6 7">HHB12733</strain>
    </source>
</reference>
<sequence length="521" mass="57679">MATVSASPYRVPQLGPVWPAGHTDNEGTNWDDDWSDNSDPFDRVMGDADVAVEELGGMVMLNASGRQRSGIGIYAGAEEDEEVEDEEMEENGEDRASDGQPAIRRSHSTSPPWPPAPSSPPWPPHPSSPHSRSLSPPWPPIPADPRPADGQAPAPADTPIAGLPPSSIPPYVLSPPSRLPTPVSSRSTGRAAARAAQELERISALLQLAAPAPATLGTPITLPSPSALEDRVQWDLPSAPRHANARRVGEGTDDEDMDETKAAEKEGGGQPPGDNQGQPTLEKDPLRWLASSGIDVPPPVNWETVPWRHMQFGRERLTLDSNAQRILYKKNEWFDDQIISVFGKLFEEGQPYEWFENSSAAGLPAVRIFDPHMLADLPYIQDDRGKRFWFDKYFSYVLPKEGNSKESHWVLGKVEFETKTMSFLNSLRGVGDHKQYAEWVRDSITKAREVVGLRDPGWAGWQYRSEQVIQQDNGYDCGGWLLMNELSICRGFTRSEGPRAWAFRRALYSYVMGWPIASDGK</sequence>